<dbReference type="GO" id="GO:0004386">
    <property type="term" value="F:helicase activity"/>
    <property type="evidence" value="ECO:0007669"/>
    <property type="project" value="InterPro"/>
</dbReference>
<evidence type="ECO:0000259" key="3">
    <source>
        <dbReference type="Pfam" id="PF13087"/>
    </source>
</evidence>
<dbReference type="Pfam" id="PF13087">
    <property type="entry name" value="AAA_12"/>
    <property type="match status" value="2"/>
</dbReference>
<feature type="domain" description="DNA2/NAM7 helicase-like C-terminal" evidence="3">
    <location>
        <begin position="736"/>
        <end position="814"/>
    </location>
</feature>
<feature type="region of interest" description="Disordered" evidence="1">
    <location>
        <begin position="679"/>
        <end position="714"/>
    </location>
</feature>
<dbReference type="Pfam" id="PF13086">
    <property type="entry name" value="AAA_11"/>
    <property type="match status" value="2"/>
</dbReference>
<evidence type="ECO:0000256" key="1">
    <source>
        <dbReference type="SAM" id="MobiDB-lite"/>
    </source>
</evidence>
<feature type="compositionally biased region" description="Polar residues" evidence="1">
    <location>
        <begin position="698"/>
        <end position="712"/>
    </location>
</feature>
<dbReference type="InterPro" id="IPR047187">
    <property type="entry name" value="SF1_C_Upf1"/>
</dbReference>
<dbReference type="AlphaFoldDB" id="A0A813X330"/>
<dbReference type="InterPro" id="IPR045055">
    <property type="entry name" value="DNA2/NAM7-like"/>
</dbReference>
<dbReference type="Proteomes" id="UP000663828">
    <property type="component" value="Unassembled WGS sequence"/>
</dbReference>
<feature type="domain" description="DNA2/NAM7 helicase helicase" evidence="2">
    <location>
        <begin position="363"/>
        <end position="454"/>
    </location>
</feature>
<dbReference type="PANTHER" id="PTHR10887">
    <property type="entry name" value="DNA2/NAM7 HELICASE FAMILY"/>
    <property type="match status" value="1"/>
</dbReference>
<dbReference type="CDD" id="cd18808">
    <property type="entry name" value="SF1_C_Upf1"/>
    <property type="match status" value="1"/>
</dbReference>
<dbReference type="GO" id="GO:0006369">
    <property type="term" value="P:termination of RNA polymerase II transcription"/>
    <property type="evidence" value="ECO:0007669"/>
    <property type="project" value="TreeGrafter"/>
</dbReference>
<dbReference type="CDD" id="cd18042">
    <property type="entry name" value="DEXXQc_SETX"/>
    <property type="match status" value="1"/>
</dbReference>
<dbReference type="InterPro" id="IPR027417">
    <property type="entry name" value="P-loop_NTPase"/>
</dbReference>
<dbReference type="GO" id="GO:0016604">
    <property type="term" value="C:nuclear body"/>
    <property type="evidence" value="ECO:0007669"/>
    <property type="project" value="TreeGrafter"/>
</dbReference>
<organism evidence="4 5">
    <name type="scientific">Adineta ricciae</name>
    <name type="common">Rotifer</name>
    <dbReference type="NCBI Taxonomy" id="249248"/>
    <lineage>
        <taxon>Eukaryota</taxon>
        <taxon>Metazoa</taxon>
        <taxon>Spiralia</taxon>
        <taxon>Gnathifera</taxon>
        <taxon>Rotifera</taxon>
        <taxon>Eurotatoria</taxon>
        <taxon>Bdelloidea</taxon>
        <taxon>Adinetida</taxon>
        <taxon>Adinetidae</taxon>
        <taxon>Adineta</taxon>
    </lineage>
</organism>
<dbReference type="InterPro" id="IPR041679">
    <property type="entry name" value="DNA2/NAM7-like_C"/>
</dbReference>
<dbReference type="SUPFAM" id="SSF52540">
    <property type="entry name" value="P-loop containing nucleoside triphosphate hydrolases"/>
    <property type="match status" value="1"/>
</dbReference>
<dbReference type="Gene3D" id="3.40.50.300">
    <property type="entry name" value="P-loop containing nucleotide triphosphate hydrolases"/>
    <property type="match status" value="2"/>
</dbReference>
<keyword evidence="5" id="KW-1185">Reference proteome</keyword>
<evidence type="ECO:0000313" key="5">
    <source>
        <dbReference type="Proteomes" id="UP000663828"/>
    </source>
</evidence>
<accession>A0A813X330</accession>
<protein>
    <submittedName>
        <fullName evidence="4">Uncharacterized protein</fullName>
    </submittedName>
</protein>
<dbReference type="PANTHER" id="PTHR10887:SF495">
    <property type="entry name" value="HELICASE SENATAXIN ISOFORM X1-RELATED"/>
    <property type="match status" value="1"/>
</dbReference>
<feature type="domain" description="DNA2/NAM7 helicase helicase" evidence="2">
    <location>
        <begin position="481"/>
        <end position="565"/>
    </location>
</feature>
<evidence type="ECO:0000259" key="2">
    <source>
        <dbReference type="Pfam" id="PF13086"/>
    </source>
</evidence>
<dbReference type="InterPro" id="IPR041677">
    <property type="entry name" value="DNA2/NAM7_AAA_11"/>
</dbReference>
<reference evidence="4" key="1">
    <citation type="submission" date="2021-02" db="EMBL/GenBank/DDBJ databases">
        <authorList>
            <person name="Nowell W R."/>
        </authorList>
    </citation>
    <scope>NUCLEOTIDE SEQUENCE</scope>
</reference>
<sequence>MDHGEYLYSGHAWLKEQLSGVDGPLWKKARKLFLFNMDLSSALNLFKFDYRAIQRISRPEGVIIIGSKKIDLDPDEPREYLPGHSWTDDAQQSIRTLMDKIVTRWIPNYIFRDKINMNKLHQSLTPAPLQLVRKTYDETSADVLSYDVNEAFGLYQACLVPLHYHELWSEIVNDCKNVVTKLEDRETEIDATLFYDRPTLDGRTQGALMFGTNRVTFDDGYRSLTRKLGLFDLVLITINGRSYFGIVVHVEQVKVKDHNSHDSSSNISNSNNLKFDLHTTIGIYVSQTCSKSVENYREQNGNEKLKIKKLSNITSSRRIISAIHSLNEWQQYRSLLKPMIDDPYFQYPEEYDPVNIIPKNNFNLAQSKAINIAECMLGDIQERMHLIHGPPGTGKSRTIAGTVLKLLAKLDGKHKILLCAPSNNACDELSRRVLDEFTNQGVPYKRGTLVRIGCQPPDDYSLCNHFLDFMVLQDVVDFLKTEQKYSPKIAYETESRLIRHAKIIVSTLNYCGSARMHQLKSCTEFIIIDEACQSSEADSLLPFRFKCKKIVLVGDPQQLPPCVLSDAGKTYGLSQSLYSRLYSQFRNSSNGPITMLNIQYRMHPDISQFPSEYFYSNHLLTDSSVEEKMQDFPLKPLFAYNITNSSHQYDGAKSSYNVNEVQCIQNFCQNLIAYFVSQSTPDSSSDSEDEDDGERSVISESNSTFSSNTDNGSLRDQEIQPQELQHLPYNDPRSVVIQKTIVVITPYKAQVRLLGERLPPYIEVMTVDSAQGKEKDIVILSCVRSGGSIGFLDDMNRVNVMLTRSKNGLYVFGNLTQLASQHDSWKEFLEYVHRQEVISDANNLQVTLPCR</sequence>
<evidence type="ECO:0000313" key="4">
    <source>
        <dbReference type="EMBL" id="CAF0863819.1"/>
    </source>
</evidence>
<comment type="caution">
    <text evidence="4">The sequence shown here is derived from an EMBL/GenBank/DDBJ whole genome shotgun (WGS) entry which is preliminary data.</text>
</comment>
<name>A0A813X330_ADIRI</name>
<dbReference type="GO" id="GO:0001147">
    <property type="term" value="F:transcription termination site sequence-specific DNA binding"/>
    <property type="evidence" value="ECO:0007669"/>
    <property type="project" value="TreeGrafter"/>
</dbReference>
<gene>
    <name evidence="4" type="ORF">XAT740_LOCUS6130</name>
</gene>
<feature type="domain" description="DNA2/NAM7 helicase-like C-terminal" evidence="3">
    <location>
        <begin position="573"/>
        <end position="678"/>
    </location>
</feature>
<proteinExistence type="predicted"/>
<dbReference type="EMBL" id="CAJNOR010000276">
    <property type="protein sequence ID" value="CAF0863819.1"/>
    <property type="molecule type" value="Genomic_DNA"/>
</dbReference>